<dbReference type="InParanoid" id="A0A2K3D842"/>
<dbReference type="RefSeq" id="XP_042919567.1">
    <property type="nucleotide sequence ID" value="XM_043067562.1"/>
</dbReference>
<protein>
    <submittedName>
        <fullName evidence="2">Uncharacterized protein</fullName>
    </submittedName>
</protein>
<dbReference type="ExpressionAtlas" id="A0A2K3D842">
    <property type="expression patterns" value="baseline"/>
</dbReference>
<sequence>MDRPLSIPLLLLAARAAGWAAMAAAKRADARARFMCKSAMNTSTRRLPQSHGRRLPLLPAHRAGPAVVAGPASRSGAGLGSATASASVAAGSGAGMGAFGAGGSCSGSGGAGARDFTQWASSVKSRIFPAAVRLAIPMTAACMAAAAGTNGQYFQAGAAPGGGAAASPTAVTKAATATHGAAAAAAMAAPPPLPVLADVRACRLVLEQRGISHPGLQPGAAWAALPVGTGPDGKSGDLHVMFEYLLLFPA</sequence>
<dbReference type="AlphaFoldDB" id="A0A2K3D842"/>
<dbReference type="EMBL" id="CM008972">
    <property type="protein sequence ID" value="PNW76700.1"/>
    <property type="molecule type" value="Genomic_DNA"/>
</dbReference>
<proteinExistence type="predicted"/>
<dbReference type="GeneID" id="66055292"/>
<organism evidence="2 3">
    <name type="scientific">Chlamydomonas reinhardtii</name>
    <name type="common">Chlamydomonas smithii</name>
    <dbReference type="NCBI Taxonomy" id="3055"/>
    <lineage>
        <taxon>Eukaryota</taxon>
        <taxon>Viridiplantae</taxon>
        <taxon>Chlorophyta</taxon>
        <taxon>core chlorophytes</taxon>
        <taxon>Chlorophyceae</taxon>
        <taxon>CS clade</taxon>
        <taxon>Chlamydomonadales</taxon>
        <taxon>Chlamydomonadaceae</taxon>
        <taxon>Chlamydomonas</taxon>
    </lineage>
</organism>
<dbReference type="KEGG" id="cre:CHLRE_11g468200v5"/>
<evidence type="ECO:0000313" key="2">
    <source>
        <dbReference type="EMBL" id="PNW76700.1"/>
    </source>
</evidence>
<name>A0A2K3D842_CHLRE</name>
<accession>A0A2K3D842</accession>
<dbReference type="Gramene" id="PNW76700">
    <property type="protein sequence ID" value="PNW76700"/>
    <property type="gene ID" value="CHLRE_11g468200v5"/>
</dbReference>
<keyword evidence="3" id="KW-1185">Reference proteome</keyword>
<feature type="signal peptide" evidence="1">
    <location>
        <begin position="1"/>
        <end position="20"/>
    </location>
</feature>
<keyword evidence="1" id="KW-0732">Signal</keyword>
<gene>
    <name evidence="2" type="ORF">CHLRE_11g468200v5</name>
</gene>
<evidence type="ECO:0000313" key="3">
    <source>
        <dbReference type="Proteomes" id="UP000006906"/>
    </source>
</evidence>
<feature type="chain" id="PRO_5014461795" evidence="1">
    <location>
        <begin position="21"/>
        <end position="250"/>
    </location>
</feature>
<evidence type="ECO:0000256" key="1">
    <source>
        <dbReference type="SAM" id="SignalP"/>
    </source>
</evidence>
<dbReference type="OrthoDB" id="548577at2759"/>
<dbReference type="Proteomes" id="UP000006906">
    <property type="component" value="Chromosome 11"/>
</dbReference>
<reference evidence="2 3" key="1">
    <citation type="journal article" date="2007" name="Science">
        <title>The Chlamydomonas genome reveals the evolution of key animal and plant functions.</title>
        <authorList>
            <person name="Merchant S.S."/>
            <person name="Prochnik S.E."/>
            <person name="Vallon O."/>
            <person name="Harris E.H."/>
            <person name="Karpowicz S.J."/>
            <person name="Witman G.B."/>
            <person name="Terry A."/>
            <person name="Salamov A."/>
            <person name="Fritz-Laylin L.K."/>
            <person name="Marechal-Drouard L."/>
            <person name="Marshall W.F."/>
            <person name="Qu L.H."/>
            <person name="Nelson D.R."/>
            <person name="Sanderfoot A.A."/>
            <person name="Spalding M.H."/>
            <person name="Kapitonov V.V."/>
            <person name="Ren Q."/>
            <person name="Ferris P."/>
            <person name="Lindquist E."/>
            <person name="Shapiro H."/>
            <person name="Lucas S.M."/>
            <person name="Grimwood J."/>
            <person name="Schmutz J."/>
            <person name="Cardol P."/>
            <person name="Cerutti H."/>
            <person name="Chanfreau G."/>
            <person name="Chen C.L."/>
            <person name="Cognat V."/>
            <person name="Croft M.T."/>
            <person name="Dent R."/>
            <person name="Dutcher S."/>
            <person name="Fernandez E."/>
            <person name="Fukuzawa H."/>
            <person name="Gonzalez-Ballester D."/>
            <person name="Gonzalez-Halphen D."/>
            <person name="Hallmann A."/>
            <person name="Hanikenne M."/>
            <person name="Hippler M."/>
            <person name="Inwood W."/>
            <person name="Jabbari K."/>
            <person name="Kalanon M."/>
            <person name="Kuras R."/>
            <person name="Lefebvre P.A."/>
            <person name="Lemaire S.D."/>
            <person name="Lobanov A.V."/>
            <person name="Lohr M."/>
            <person name="Manuell A."/>
            <person name="Meier I."/>
            <person name="Mets L."/>
            <person name="Mittag M."/>
            <person name="Mittelmeier T."/>
            <person name="Moroney J.V."/>
            <person name="Moseley J."/>
            <person name="Napoli C."/>
            <person name="Nedelcu A.M."/>
            <person name="Niyogi K."/>
            <person name="Novoselov S.V."/>
            <person name="Paulsen I.T."/>
            <person name="Pazour G."/>
            <person name="Purton S."/>
            <person name="Ral J.P."/>
            <person name="Riano-Pachon D.M."/>
            <person name="Riekhof W."/>
            <person name="Rymarquis L."/>
            <person name="Schroda M."/>
            <person name="Stern D."/>
            <person name="Umen J."/>
            <person name="Willows R."/>
            <person name="Wilson N."/>
            <person name="Zimmer S.L."/>
            <person name="Allmer J."/>
            <person name="Balk J."/>
            <person name="Bisova K."/>
            <person name="Chen C.J."/>
            <person name="Elias M."/>
            <person name="Gendler K."/>
            <person name="Hauser C."/>
            <person name="Lamb M.R."/>
            <person name="Ledford H."/>
            <person name="Long J.C."/>
            <person name="Minagawa J."/>
            <person name="Page M.D."/>
            <person name="Pan J."/>
            <person name="Pootakham W."/>
            <person name="Roje S."/>
            <person name="Rose A."/>
            <person name="Stahlberg E."/>
            <person name="Terauchi A.M."/>
            <person name="Yang P."/>
            <person name="Ball S."/>
            <person name="Bowler C."/>
            <person name="Dieckmann C.L."/>
            <person name="Gladyshev V.N."/>
            <person name="Green P."/>
            <person name="Jorgensen R."/>
            <person name="Mayfield S."/>
            <person name="Mueller-Roeber B."/>
            <person name="Rajamani S."/>
            <person name="Sayre R.T."/>
            <person name="Brokstein P."/>
            <person name="Dubchak I."/>
            <person name="Goodstein D."/>
            <person name="Hornick L."/>
            <person name="Huang Y.W."/>
            <person name="Jhaveri J."/>
            <person name="Luo Y."/>
            <person name="Martinez D."/>
            <person name="Ngau W.C."/>
            <person name="Otillar B."/>
            <person name="Poliakov A."/>
            <person name="Porter A."/>
            <person name="Szajkowski L."/>
            <person name="Werner G."/>
            <person name="Zhou K."/>
            <person name="Grigoriev I.V."/>
            <person name="Rokhsar D.S."/>
            <person name="Grossman A.R."/>
        </authorList>
    </citation>
    <scope>NUCLEOTIDE SEQUENCE [LARGE SCALE GENOMIC DNA]</scope>
    <source>
        <strain evidence="3">CC-503</strain>
    </source>
</reference>